<dbReference type="CDD" id="cd05162">
    <property type="entry name" value="PWWP"/>
    <property type="match status" value="1"/>
</dbReference>
<feature type="compositionally biased region" description="Acidic residues" evidence="8">
    <location>
        <begin position="1400"/>
        <end position="1413"/>
    </location>
</feature>
<evidence type="ECO:0008006" key="14">
    <source>
        <dbReference type="Google" id="ProtNLM"/>
    </source>
</evidence>
<feature type="compositionally biased region" description="Basic and acidic residues" evidence="8">
    <location>
        <begin position="1545"/>
        <end position="1564"/>
    </location>
</feature>
<feature type="compositionally biased region" description="Pro residues" evidence="8">
    <location>
        <begin position="1603"/>
        <end position="1619"/>
    </location>
</feature>
<protein>
    <recommendedName>
        <fullName evidence="14">Histone-lysine N-methyltransferase</fullName>
    </recommendedName>
</protein>
<dbReference type="Pfam" id="PF17907">
    <property type="entry name" value="AWS"/>
    <property type="match status" value="1"/>
</dbReference>
<dbReference type="InterPro" id="IPR006560">
    <property type="entry name" value="AWS_dom"/>
</dbReference>
<evidence type="ECO:0000256" key="4">
    <source>
        <dbReference type="ARBA" id="ARBA00022603"/>
    </source>
</evidence>
<feature type="region of interest" description="Disordered" evidence="8">
    <location>
        <begin position="819"/>
        <end position="840"/>
    </location>
</feature>
<comment type="subcellular location">
    <subcellularLocation>
        <location evidence="2">Chromosome</location>
    </subcellularLocation>
    <subcellularLocation>
        <location evidence="1">Nucleus</location>
    </subcellularLocation>
</comment>
<dbReference type="PROSITE" id="PS50812">
    <property type="entry name" value="PWWP"/>
    <property type="match status" value="1"/>
</dbReference>
<dbReference type="PROSITE" id="PS51215">
    <property type="entry name" value="AWS"/>
    <property type="match status" value="1"/>
</dbReference>
<evidence type="ECO:0000259" key="9">
    <source>
        <dbReference type="PROSITE" id="PS50280"/>
    </source>
</evidence>
<evidence type="ECO:0000256" key="3">
    <source>
        <dbReference type="ARBA" id="ARBA00022454"/>
    </source>
</evidence>
<dbReference type="GO" id="GO:0042054">
    <property type="term" value="F:histone methyltransferase activity"/>
    <property type="evidence" value="ECO:0007669"/>
    <property type="project" value="InterPro"/>
</dbReference>
<organism evidence="13">
    <name type="scientific">Chlamydomonas leiostraca</name>
    <dbReference type="NCBI Taxonomy" id="1034604"/>
    <lineage>
        <taxon>Eukaryota</taxon>
        <taxon>Viridiplantae</taxon>
        <taxon>Chlorophyta</taxon>
        <taxon>core chlorophytes</taxon>
        <taxon>Chlorophyceae</taxon>
        <taxon>CS clade</taxon>
        <taxon>Chlamydomonadales</taxon>
        <taxon>Chlamydomonadaceae</taxon>
        <taxon>Chlamydomonas</taxon>
    </lineage>
</organism>
<feature type="compositionally biased region" description="Basic and acidic residues" evidence="8">
    <location>
        <begin position="526"/>
        <end position="573"/>
    </location>
</feature>
<dbReference type="InterPro" id="IPR050777">
    <property type="entry name" value="SET2_Histone-Lys_MeTrsfase"/>
</dbReference>
<feature type="compositionally biased region" description="Basic residues" evidence="8">
    <location>
        <begin position="1582"/>
        <end position="1598"/>
    </location>
</feature>
<evidence type="ECO:0000259" key="12">
    <source>
        <dbReference type="PROSITE" id="PS51215"/>
    </source>
</evidence>
<feature type="domain" description="PWWP" evidence="10">
    <location>
        <begin position="22"/>
        <end position="85"/>
    </location>
</feature>
<feature type="region of interest" description="Disordered" evidence="8">
    <location>
        <begin position="1741"/>
        <end position="1771"/>
    </location>
</feature>
<feature type="compositionally biased region" description="Acidic residues" evidence="8">
    <location>
        <begin position="259"/>
        <end position="271"/>
    </location>
</feature>
<dbReference type="Gene3D" id="2.30.30.140">
    <property type="match status" value="2"/>
</dbReference>
<feature type="domain" description="AWS" evidence="12">
    <location>
        <begin position="1087"/>
        <end position="1149"/>
    </location>
</feature>
<dbReference type="InterPro" id="IPR001214">
    <property type="entry name" value="SET_dom"/>
</dbReference>
<feature type="compositionally biased region" description="Pro residues" evidence="8">
    <location>
        <begin position="1632"/>
        <end position="1656"/>
    </location>
</feature>
<keyword evidence="6" id="KW-0949">S-adenosyl-L-methionine</keyword>
<feature type="compositionally biased region" description="Basic residues" evidence="8">
    <location>
        <begin position="184"/>
        <end position="195"/>
    </location>
</feature>
<name>A0A7S0S5E0_9CHLO</name>
<evidence type="ECO:0000313" key="13">
    <source>
        <dbReference type="EMBL" id="CAD8697019.1"/>
    </source>
</evidence>
<feature type="compositionally biased region" description="Low complexity" evidence="8">
    <location>
        <begin position="452"/>
        <end position="464"/>
    </location>
</feature>
<evidence type="ECO:0000259" key="11">
    <source>
        <dbReference type="PROSITE" id="PS50868"/>
    </source>
</evidence>
<feature type="compositionally biased region" description="Low complexity" evidence="8">
    <location>
        <begin position="592"/>
        <end position="630"/>
    </location>
</feature>
<keyword evidence="4" id="KW-0489">Methyltransferase</keyword>
<feature type="region of interest" description="Disordered" evidence="8">
    <location>
        <begin position="1532"/>
        <end position="1656"/>
    </location>
</feature>
<dbReference type="CDD" id="cd20404">
    <property type="entry name" value="Tudor_Agenet_AtEML-like"/>
    <property type="match status" value="1"/>
</dbReference>
<feature type="compositionally biased region" description="Basic and acidic residues" evidence="8">
    <location>
        <begin position="754"/>
        <end position="768"/>
    </location>
</feature>
<feature type="region of interest" description="Disordered" evidence="8">
    <location>
        <begin position="1382"/>
        <end position="1511"/>
    </location>
</feature>
<dbReference type="Pfam" id="PF00855">
    <property type="entry name" value="PWWP"/>
    <property type="match status" value="1"/>
</dbReference>
<feature type="compositionally biased region" description="Basic and acidic residues" evidence="8">
    <location>
        <begin position="637"/>
        <end position="676"/>
    </location>
</feature>
<evidence type="ECO:0000256" key="1">
    <source>
        <dbReference type="ARBA" id="ARBA00004123"/>
    </source>
</evidence>
<reference evidence="13" key="1">
    <citation type="submission" date="2021-01" db="EMBL/GenBank/DDBJ databases">
        <authorList>
            <person name="Corre E."/>
            <person name="Pelletier E."/>
            <person name="Niang G."/>
            <person name="Scheremetjew M."/>
            <person name="Finn R."/>
            <person name="Kale V."/>
            <person name="Holt S."/>
            <person name="Cochrane G."/>
            <person name="Meng A."/>
            <person name="Brown T."/>
            <person name="Cohen L."/>
        </authorList>
    </citation>
    <scope>NUCLEOTIDE SEQUENCE</scope>
    <source>
        <strain evidence="13">SAG 11-49</strain>
    </source>
</reference>
<gene>
    <name evidence="13" type="ORF">CLEI1391_LOCUS21206</name>
</gene>
<dbReference type="PANTHER" id="PTHR22884">
    <property type="entry name" value="SET DOMAIN PROTEINS"/>
    <property type="match status" value="1"/>
</dbReference>
<feature type="domain" description="SET" evidence="9">
    <location>
        <begin position="1151"/>
        <end position="1270"/>
    </location>
</feature>
<dbReference type="PROSITE" id="PS50868">
    <property type="entry name" value="POST_SET"/>
    <property type="match status" value="1"/>
</dbReference>
<evidence type="ECO:0000256" key="6">
    <source>
        <dbReference type="ARBA" id="ARBA00022691"/>
    </source>
</evidence>
<dbReference type="EMBL" id="HBFB01037741">
    <property type="protein sequence ID" value="CAD8697019.1"/>
    <property type="molecule type" value="Transcribed_RNA"/>
</dbReference>
<dbReference type="GO" id="GO:0005634">
    <property type="term" value="C:nucleus"/>
    <property type="evidence" value="ECO:0007669"/>
    <property type="project" value="UniProtKB-SubCell"/>
</dbReference>
<evidence type="ECO:0000259" key="10">
    <source>
        <dbReference type="PROSITE" id="PS50812"/>
    </source>
</evidence>
<feature type="compositionally biased region" description="Acidic residues" evidence="8">
    <location>
        <begin position="160"/>
        <end position="177"/>
    </location>
</feature>
<evidence type="ECO:0000256" key="5">
    <source>
        <dbReference type="ARBA" id="ARBA00022679"/>
    </source>
</evidence>
<feature type="compositionally biased region" description="Basic and acidic residues" evidence="8">
    <location>
        <begin position="498"/>
        <end position="514"/>
    </location>
</feature>
<feature type="compositionally biased region" description="Low complexity" evidence="8">
    <location>
        <begin position="343"/>
        <end position="362"/>
    </location>
</feature>
<evidence type="ECO:0000256" key="7">
    <source>
        <dbReference type="ARBA" id="ARBA00023242"/>
    </source>
</evidence>
<feature type="region of interest" description="Disordered" evidence="8">
    <location>
        <begin position="1811"/>
        <end position="1830"/>
    </location>
</feature>
<dbReference type="GO" id="GO:0005694">
    <property type="term" value="C:chromosome"/>
    <property type="evidence" value="ECO:0007669"/>
    <property type="project" value="UniProtKB-SubCell"/>
</dbReference>
<dbReference type="SMART" id="SM00317">
    <property type="entry name" value="SET"/>
    <property type="match status" value="1"/>
</dbReference>
<feature type="compositionally biased region" description="Pro residues" evidence="8">
    <location>
        <begin position="280"/>
        <end position="293"/>
    </location>
</feature>
<feature type="compositionally biased region" description="Low complexity" evidence="8">
    <location>
        <begin position="1535"/>
        <end position="1544"/>
    </location>
</feature>
<feature type="compositionally biased region" description="Gly residues" evidence="8">
    <location>
        <begin position="423"/>
        <end position="451"/>
    </location>
</feature>
<dbReference type="SUPFAM" id="SSF82199">
    <property type="entry name" value="SET domain"/>
    <property type="match status" value="1"/>
</dbReference>
<feature type="domain" description="Post-SET" evidence="11">
    <location>
        <begin position="1282"/>
        <end position="1298"/>
    </location>
</feature>
<dbReference type="InterPro" id="IPR046341">
    <property type="entry name" value="SET_dom_sf"/>
</dbReference>
<dbReference type="InterPro" id="IPR000313">
    <property type="entry name" value="PWWP_dom"/>
</dbReference>
<feature type="region of interest" description="Disordered" evidence="8">
    <location>
        <begin position="415"/>
        <end position="768"/>
    </location>
</feature>
<dbReference type="Gene3D" id="2.170.270.10">
    <property type="entry name" value="SET domain"/>
    <property type="match status" value="1"/>
</dbReference>
<evidence type="ECO:0000256" key="8">
    <source>
        <dbReference type="SAM" id="MobiDB-lite"/>
    </source>
</evidence>
<dbReference type="InterPro" id="IPR003616">
    <property type="entry name" value="Post-SET_dom"/>
</dbReference>
<feature type="compositionally biased region" description="Low complexity" evidence="8">
    <location>
        <begin position="209"/>
        <end position="219"/>
    </location>
</feature>
<feature type="region of interest" description="Disordered" evidence="8">
    <location>
        <begin position="129"/>
        <end position="378"/>
    </location>
</feature>
<keyword evidence="5" id="KW-0808">Transferase</keyword>
<feature type="compositionally biased region" description="Basic and acidic residues" evidence="8">
    <location>
        <begin position="319"/>
        <end position="328"/>
    </location>
</feature>
<sequence length="1830" mass="192901">MEDSQAIQKALANPKLLEDAQACQVVWARVKGYPFWPAQVLNDAAASKKLGKVAHKRNFDVPVMFFGTLEIAWIAQADIVGFREGIQQGLLAKGKHKSFLRACSQVHEFLVIDKKRKAPQYWWCRAPSNGLDNDDEDSKPASKQGTPGSKARGRAAAQSSEDESEDEESSSEGEEVQAEEKRSKPAPKPRSRPVKRKADGPKRAPKRPAPAAAASSESGSGSGSGSDDSSDDEVSGSREEGNEQEGSGSGDESGSGSSSEEEEEEEQEAEPAAEVKPRSKPPSNPAPKRPPPASRSSSQPVQKPPAAAKRSSSTGGPPDSKEAAKDRPPIPAGLPPKKKLKVAAEQEAAAAAAAAAASAASAPSNSHHPPASDGAQASGCMGAAIPAVKEVDAMAYDDDILKLPAEIRRLAGIKLVKKPPPSAGGGGGHGGGGGGHGGAGAGGHGGAGAGAGDASASAQAASSSRPRPAPVAVPKQEQAADSPKRTEGEQAGPGATPRDADSQHEDSPSRRETRSGITPRPGPSKLGDKDKDKEEDKDKEDSKKDKKEKKEKEKEKEKEEKKDKKEKEKDAKDRRKLLAAPGAILQRVQPRAAEATAPAAASKAAVPATAAASAVPAAAVVAVGPSGSAAQPATSGEPEKERQRRMDRELQLQRKRERERERRQQLKLQRQREREQQGAGSSSSDEEVGEGERKEEGPGAGPKSTEGKPQEEGEAAPAELRSDVKLEAGGSGQLEGDKGVVMVGPDGKPPAAAKEAKKDSEQGEARARDRGVVAVAGIMPVATAAVAVGISPKASPAVVTMVMPSVAPAAVPLLKATGEVSDDGGAGDAARKPPRPQAPGAVRIKNRENKALGKAILQRNNNKDRSRAAATDSLLARAVPAVSTVGVRKMPIPPVLTAVPTVNHSRVAAIPPVLAAAVRPAHTNKRSSDGVPAISEGNQTASADDGTRSGDAQAGGDFEMMDAEAAEALQFMQSMAGDGGMGGTSAPLLTVPEVLLPPDLSLKPIDSLELAMAAAPLPTAQAAFVVPRMPRAEIAGFRWPEQDLLLPPVAESFSLPKAWLLARPPKFDELRRNQWVSQPKPKRLPEDEVQHCMCRPSYVMAEDGTHQLQFPNQWGCGADCLNRSSMVCCDPKSCNYGQACSNMPFHMQQQPKMEMFLTENRGYGVRVNQRVRSGQFLVEYVGEVIDERELAVRMEAAKAAGEPCYYIMELAPGLYIDARFKGSLARLLNSSCQPNCETQKWTDAATNEPRVGIFAKRDIEPGEELTYDYFFQHYGNQEVNPAAFKCMCGAPNCRGTMDVNPEKRKDLGRRVEVYWDEDGMFYVGTVVGYIAARRTHIIMYDDGDKERLCLDDVPHRWLDEGMGQPGSGAFDQLAALQPLLTLQSAPEPAPRRRQMGSYVVEDEGSPTGDEEEAYGSGYGRRSSQDDGTGPGTSGRSIMGGEGAYGALPPKKRQRLMAAGGSGSMLPPLRAPDSDYTSDKGMGRAGSGQQGSGRGRDRERSNSTGAGRGGAADFFGGDMASLLQAVESELGDGGEAAAAAAQAAAEHLEQRPQPESHGWEPEPRGSRGYQHQYQANGHMQSPRGRHMQAIRSPARRSNHHQGPWGPPPPHGYPPPHPHMMPGPHMQQGYGPMGPGPMGPPYGPPPPHANGWGHPPPPHLPPQQGMYMRGQGPPGAHHFPPPPPPHEFTQVNVIEDVLGIKISAFNVPLFQVPINGHRQPRMPVAGMPPMNGPMHAAHLQRMPITTAPPGSGGPLPPLSGAPSDPRRGGLDALGLPHPGKPASAFQAALMGSQLLNSLPGMGNLPPLPSGLSLFKGPAGPPPGAPLVGGMSA</sequence>
<evidence type="ECO:0000256" key="2">
    <source>
        <dbReference type="ARBA" id="ARBA00004286"/>
    </source>
</evidence>
<keyword evidence="7" id="KW-0539">Nucleus</keyword>
<dbReference type="SMART" id="SM00293">
    <property type="entry name" value="PWWP"/>
    <property type="match status" value="1"/>
</dbReference>
<accession>A0A7S0S5E0</accession>
<dbReference type="SUPFAM" id="SSF63748">
    <property type="entry name" value="Tudor/PWWP/MBT"/>
    <property type="match status" value="2"/>
</dbReference>
<feature type="region of interest" description="Disordered" evidence="8">
    <location>
        <begin position="921"/>
        <end position="955"/>
    </location>
</feature>
<dbReference type="PROSITE" id="PS50280">
    <property type="entry name" value="SET"/>
    <property type="match status" value="1"/>
</dbReference>
<dbReference type="Pfam" id="PF00856">
    <property type="entry name" value="SET"/>
    <property type="match status" value="1"/>
</dbReference>
<feature type="compositionally biased region" description="Gly residues" evidence="8">
    <location>
        <begin position="1482"/>
        <end position="1492"/>
    </location>
</feature>
<feature type="compositionally biased region" description="Polar residues" evidence="8">
    <location>
        <begin position="1568"/>
        <end position="1578"/>
    </location>
</feature>
<proteinExistence type="predicted"/>
<feature type="compositionally biased region" description="Gly residues" evidence="8">
    <location>
        <begin position="1428"/>
        <end position="1443"/>
    </location>
</feature>
<keyword evidence="3" id="KW-0158">Chromosome</keyword>
<dbReference type="GO" id="GO:0032259">
    <property type="term" value="P:methylation"/>
    <property type="evidence" value="ECO:0007669"/>
    <property type="project" value="UniProtKB-KW"/>
</dbReference>